<keyword evidence="1" id="KW-1133">Transmembrane helix</keyword>
<evidence type="ECO:0000313" key="3">
    <source>
        <dbReference type="WBParaSite" id="PSU_v2.g11465.t1"/>
    </source>
</evidence>
<protein>
    <submittedName>
        <fullName evidence="3">Uncharacterized protein</fullName>
    </submittedName>
</protein>
<dbReference type="WBParaSite" id="PSU_v2.g11465.t1">
    <property type="protein sequence ID" value="PSU_v2.g11465.t1"/>
    <property type="gene ID" value="PSU_v2.g11465"/>
</dbReference>
<keyword evidence="1" id="KW-0812">Transmembrane</keyword>
<feature type="transmembrane region" description="Helical" evidence="1">
    <location>
        <begin position="43"/>
        <end position="61"/>
    </location>
</feature>
<keyword evidence="2" id="KW-1185">Reference proteome</keyword>
<dbReference type="AlphaFoldDB" id="A0A914XY54"/>
<accession>A0A914XY54</accession>
<name>A0A914XY54_9BILA</name>
<reference evidence="3" key="1">
    <citation type="submission" date="2022-11" db="UniProtKB">
        <authorList>
            <consortium name="WormBaseParasite"/>
        </authorList>
    </citation>
    <scope>IDENTIFICATION</scope>
</reference>
<sequence length="77" mass="8649">MPGNGVTLIGGRRFLPPHLFSSTTSTPVPKDGRLPAFLDGWEVFTFFIIMLIVVPPIVICFKRRCINNQRSGYENVI</sequence>
<keyword evidence="1" id="KW-0472">Membrane</keyword>
<evidence type="ECO:0000256" key="1">
    <source>
        <dbReference type="SAM" id="Phobius"/>
    </source>
</evidence>
<evidence type="ECO:0000313" key="2">
    <source>
        <dbReference type="Proteomes" id="UP000887577"/>
    </source>
</evidence>
<proteinExistence type="predicted"/>
<organism evidence="2 3">
    <name type="scientific">Panagrolaimus superbus</name>
    <dbReference type="NCBI Taxonomy" id="310955"/>
    <lineage>
        <taxon>Eukaryota</taxon>
        <taxon>Metazoa</taxon>
        <taxon>Ecdysozoa</taxon>
        <taxon>Nematoda</taxon>
        <taxon>Chromadorea</taxon>
        <taxon>Rhabditida</taxon>
        <taxon>Tylenchina</taxon>
        <taxon>Panagrolaimomorpha</taxon>
        <taxon>Panagrolaimoidea</taxon>
        <taxon>Panagrolaimidae</taxon>
        <taxon>Panagrolaimus</taxon>
    </lineage>
</organism>
<dbReference type="Proteomes" id="UP000887577">
    <property type="component" value="Unplaced"/>
</dbReference>